<evidence type="ECO:0000313" key="2">
    <source>
        <dbReference type="Proteomes" id="UP000595512"/>
    </source>
</evidence>
<gene>
    <name evidence="1" type="ORF">JGZ69_15790</name>
</gene>
<dbReference type="Proteomes" id="UP000595512">
    <property type="component" value="Chromosome"/>
</dbReference>
<dbReference type="KEGG" id="hspo:JGZ69_15790"/>
<organism evidence="1 2">
    <name type="scientific">Heyndrickxia sporothermodurans</name>
    <dbReference type="NCBI Taxonomy" id="46224"/>
    <lineage>
        <taxon>Bacteria</taxon>
        <taxon>Bacillati</taxon>
        <taxon>Bacillota</taxon>
        <taxon>Bacilli</taxon>
        <taxon>Bacillales</taxon>
        <taxon>Bacillaceae</taxon>
        <taxon>Heyndrickxia</taxon>
    </lineage>
</organism>
<sequence length="111" mass="12451">MKRFMLKCVLICGALFIGVLMGMQKANVSMVEMKGYHDESFKSPLTIEERENGEVEASVLGKNVSSHDLEKKHEKLKEIHAFNFFSSLGKTIANIISSLTEKVIQLISSFI</sequence>
<accession>A0AB37HDB2</accession>
<name>A0AB37HDB2_9BACI</name>
<dbReference type="Pfam" id="PF12438">
    <property type="entry name" value="DUF3679"/>
    <property type="match status" value="1"/>
</dbReference>
<dbReference type="InterPro" id="IPR020534">
    <property type="entry name" value="Uncharacterised_YqxA"/>
</dbReference>
<evidence type="ECO:0000313" key="1">
    <source>
        <dbReference type="EMBL" id="QQX24262.1"/>
    </source>
</evidence>
<reference evidence="1 2" key="1">
    <citation type="submission" date="2020-12" db="EMBL/GenBank/DDBJ databases">
        <title>Taxonomic evaluation of the Bacillus sporothermodurans group of bacteria based on whole genome sequences.</title>
        <authorList>
            <person name="Fiedler G."/>
            <person name="Herbstmann A.-D."/>
            <person name="Doll E."/>
            <person name="Wenning M."/>
            <person name="Brinks E."/>
            <person name="Kabisch J."/>
            <person name="Breitenwieser F."/>
            <person name="Lappann M."/>
            <person name="Boehnlein C."/>
            <person name="Franz C."/>
        </authorList>
    </citation>
    <scope>NUCLEOTIDE SEQUENCE [LARGE SCALE GENOMIC DNA]</scope>
    <source>
        <strain evidence="1 2">DSM 10599</strain>
    </source>
</reference>
<dbReference type="EMBL" id="CP066701">
    <property type="protein sequence ID" value="QQX24262.1"/>
    <property type="molecule type" value="Genomic_DNA"/>
</dbReference>
<dbReference type="AlphaFoldDB" id="A0AB37HDB2"/>
<proteinExistence type="predicted"/>
<dbReference type="RefSeq" id="WP_107920679.1">
    <property type="nucleotide sequence ID" value="NZ_CP066701.1"/>
</dbReference>
<protein>
    <submittedName>
        <fullName evidence="1">YqxA family protein</fullName>
    </submittedName>
</protein>